<dbReference type="AlphaFoldDB" id="A0A8J7S711"/>
<evidence type="ECO:0000313" key="1">
    <source>
        <dbReference type="EMBL" id="MBP5857979.1"/>
    </source>
</evidence>
<dbReference type="RefSeq" id="WP_210682569.1">
    <property type="nucleotide sequence ID" value="NZ_JAGMWN010000006.1"/>
</dbReference>
<organism evidence="1 2">
    <name type="scientific">Marivibrio halodurans</name>
    <dbReference type="NCBI Taxonomy" id="2039722"/>
    <lineage>
        <taxon>Bacteria</taxon>
        <taxon>Pseudomonadati</taxon>
        <taxon>Pseudomonadota</taxon>
        <taxon>Alphaproteobacteria</taxon>
        <taxon>Rhodospirillales</taxon>
        <taxon>Rhodospirillaceae</taxon>
        <taxon>Marivibrio</taxon>
    </lineage>
</organism>
<proteinExistence type="predicted"/>
<gene>
    <name evidence="1" type="ORF">KAJ83_13250</name>
</gene>
<protein>
    <submittedName>
        <fullName evidence="1">Uncharacterized protein</fullName>
    </submittedName>
</protein>
<dbReference type="EMBL" id="JAGMWN010000006">
    <property type="protein sequence ID" value="MBP5857979.1"/>
    <property type="molecule type" value="Genomic_DNA"/>
</dbReference>
<accession>A0A8J7S711</accession>
<evidence type="ECO:0000313" key="2">
    <source>
        <dbReference type="Proteomes" id="UP000672602"/>
    </source>
</evidence>
<keyword evidence="2" id="KW-1185">Reference proteome</keyword>
<dbReference type="Proteomes" id="UP000672602">
    <property type="component" value="Unassembled WGS sequence"/>
</dbReference>
<comment type="caution">
    <text evidence="1">The sequence shown here is derived from an EMBL/GenBank/DDBJ whole genome shotgun (WGS) entry which is preliminary data.</text>
</comment>
<sequence length="221" mass="24792">MLTYLKRRYFAATVAAEIRAQTDDQGLISTLLSRAWAFQHLEALRTQSYYRKEPNASFLHACGILEQGLLDQGLSNITRRQCYEALHARLDKAKSNLPYWSRHSFIFSGLLESLDQFSTTQPDANKVDAPTEGSGAAYKATEPIVSSEFPAGRYKLVYSLQTTERVRGQVIGTPVEYVLRSNDLETMYNIGLAKQMGGASVELTDTEKNQLIPLKLDHLPN</sequence>
<name>A0A8J7S711_9PROT</name>
<reference evidence="1" key="1">
    <citation type="submission" date="2021-04" db="EMBL/GenBank/DDBJ databases">
        <authorList>
            <person name="Zhang D.-C."/>
        </authorList>
    </citation>
    <scope>NUCLEOTIDE SEQUENCE</scope>
    <source>
        <strain evidence="1">CGMCC 1.15697</strain>
    </source>
</reference>